<dbReference type="Gene3D" id="3.30.70.260">
    <property type="match status" value="1"/>
</dbReference>
<dbReference type="GO" id="GO:0016597">
    <property type="term" value="F:amino acid binding"/>
    <property type="evidence" value="ECO:0007669"/>
    <property type="project" value="UniProtKB-UniRule"/>
</dbReference>
<sequence>MESNLSSSWDMDDQYEKLFKRMNPPRVVMDNKASNSATIIEVSPISSLFRAYPREVAKVILTQNIIFERRVSRKMLLAPQVDSANKLGILLEVVQVLTDLNLIVKKAYISSDGGWVMDGIIGLSYFVQVFHVTDRDGNKLKDDEVLNYICKSLGADSTFMSSHRNSVGFEPSKDHTSIELTGTDRPGLLSEVSAVLTDLKCNVVNAEVWTHNARAAAVIHVTDEVTGTAIEDLRRLSVIKELLCNVLKGSINTIRGAKSVVSHGGTHTERRLHQMMFADRDYMRPDDDTLGEKCRPNVTVDDWSDKEYSVVTITCKDRPKLLFDTVCTLTDLQYVAFHAKIDAQGSEAYQGYSFYVILLKLILVSGCFLFKEYCIRHIDGSPVNSEAERERLIQCLEAAIERRVSEGLKLELCTNDRVGLLSDVTRIFREYSLSVTRAEITTRAGKAVNTFYVCDSSGNPVDAKIIDSIRESVGKTFLQVKESSDHYQSAVKESATSFLFGGLFKSRSLYNFGFPFPYS</sequence>
<comment type="function">
    <text evidence="2">Binds amino acids.</text>
</comment>
<evidence type="ECO:0000313" key="4">
    <source>
        <dbReference type="EMBL" id="KAF6140052.1"/>
    </source>
</evidence>
<feature type="domain" description="ACT" evidence="3">
    <location>
        <begin position="409"/>
        <end position="488"/>
    </location>
</feature>
<evidence type="ECO:0000313" key="5">
    <source>
        <dbReference type="Proteomes" id="UP000541444"/>
    </source>
</evidence>
<dbReference type="EMBL" id="JACGCM010002404">
    <property type="protein sequence ID" value="KAF6140052.1"/>
    <property type="molecule type" value="Genomic_DNA"/>
</dbReference>
<dbReference type="OrthoDB" id="2019938at2759"/>
<dbReference type="PROSITE" id="PS51671">
    <property type="entry name" value="ACT"/>
    <property type="match status" value="2"/>
</dbReference>
<dbReference type="Pfam" id="PF01842">
    <property type="entry name" value="ACT"/>
    <property type="match status" value="2"/>
</dbReference>
<evidence type="ECO:0000256" key="1">
    <source>
        <dbReference type="ARBA" id="ARBA00022737"/>
    </source>
</evidence>
<organism evidence="4 5">
    <name type="scientific">Kingdonia uniflora</name>
    <dbReference type="NCBI Taxonomy" id="39325"/>
    <lineage>
        <taxon>Eukaryota</taxon>
        <taxon>Viridiplantae</taxon>
        <taxon>Streptophyta</taxon>
        <taxon>Embryophyta</taxon>
        <taxon>Tracheophyta</taxon>
        <taxon>Spermatophyta</taxon>
        <taxon>Magnoliopsida</taxon>
        <taxon>Ranunculales</taxon>
        <taxon>Circaeasteraceae</taxon>
        <taxon>Kingdonia</taxon>
    </lineage>
</organism>
<dbReference type="InterPro" id="IPR045865">
    <property type="entry name" value="ACT-like_dom_sf"/>
</dbReference>
<feature type="domain" description="ACT" evidence="3">
    <location>
        <begin position="177"/>
        <end position="259"/>
    </location>
</feature>
<dbReference type="CDD" id="cd04925">
    <property type="entry name" value="ACT_ACR_2"/>
    <property type="match status" value="1"/>
</dbReference>
<reference evidence="4 5" key="1">
    <citation type="journal article" date="2020" name="IScience">
        <title>Genome Sequencing of the Endangered Kingdonia uniflora (Circaeasteraceae, Ranunculales) Reveals Potential Mechanisms of Evolutionary Specialization.</title>
        <authorList>
            <person name="Sun Y."/>
            <person name="Deng T."/>
            <person name="Zhang A."/>
            <person name="Moore M.J."/>
            <person name="Landis J.B."/>
            <person name="Lin N."/>
            <person name="Zhang H."/>
            <person name="Zhang X."/>
            <person name="Huang J."/>
            <person name="Zhang X."/>
            <person name="Sun H."/>
            <person name="Wang H."/>
        </authorList>
    </citation>
    <scope>NUCLEOTIDE SEQUENCE [LARGE SCALE GENOMIC DNA]</scope>
    <source>
        <strain evidence="4">TB1705</strain>
        <tissue evidence="4">Leaf</tissue>
    </source>
</reference>
<dbReference type="InterPro" id="IPR040217">
    <property type="entry name" value="ACR1-12"/>
</dbReference>
<dbReference type="PANTHER" id="PTHR31096:SF22">
    <property type="entry name" value="ACT DOMAIN-CONTAINING PROTEIN ACR4"/>
    <property type="match status" value="1"/>
</dbReference>
<keyword evidence="5" id="KW-1185">Reference proteome</keyword>
<gene>
    <name evidence="4" type="ORF">GIB67_001793</name>
</gene>
<protein>
    <recommendedName>
        <fullName evidence="2">ACT domain-containing protein ACR</fullName>
    </recommendedName>
    <alternativeName>
        <fullName evidence="2">Protein ACT DOMAIN REPEATS</fullName>
    </alternativeName>
</protein>
<dbReference type="Proteomes" id="UP000541444">
    <property type="component" value="Unassembled WGS sequence"/>
</dbReference>
<name>A0A7J7LBX1_9MAGN</name>
<evidence type="ECO:0000256" key="2">
    <source>
        <dbReference type="RuleBase" id="RU369043"/>
    </source>
</evidence>
<proteinExistence type="predicted"/>
<dbReference type="CDD" id="cd04897">
    <property type="entry name" value="ACT_ACR_3"/>
    <property type="match status" value="1"/>
</dbReference>
<keyword evidence="1 2" id="KW-0677">Repeat</keyword>
<accession>A0A7J7LBX1</accession>
<dbReference type="AlphaFoldDB" id="A0A7J7LBX1"/>
<evidence type="ECO:0000259" key="3">
    <source>
        <dbReference type="PROSITE" id="PS51671"/>
    </source>
</evidence>
<comment type="caution">
    <text evidence="4">The sequence shown here is derived from an EMBL/GenBank/DDBJ whole genome shotgun (WGS) entry which is preliminary data.</text>
</comment>
<dbReference type="InterPro" id="IPR002912">
    <property type="entry name" value="ACT_dom"/>
</dbReference>
<dbReference type="SUPFAM" id="SSF55021">
    <property type="entry name" value="ACT-like"/>
    <property type="match status" value="3"/>
</dbReference>
<dbReference type="PANTHER" id="PTHR31096">
    <property type="entry name" value="ACT DOMAIN-CONTAINING PROTEIN ACR4-RELATED"/>
    <property type="match status" value="1"/>
</dbReference>